<keyword evidence="6" id="KW-0479">Metal-binding</keyword>
<dbReference type="PATRIC" id="fig|743722.3.peg.2082"/>
<keyword evidence="8" id="KW-0735">Signal-anchor</keyword>
<evidence type="ECO:0000256" key="14">
    <source>
        <dbReference type="ARBA" id="ARBA00042865"/>
    </source>
</evidence>
<evidence type="ECO:0000256" key="7">
    <source>
        <dbReference type="ARBA" id="ARBA00022824"/>
    </source>
</evidence>
<proteinExistence type="predicted"/>
<dbReference type="KEGG" id="shg:Sph21_1950"/>
<evidence type="ECO:0000256" key="9">
    <source>
        <dbReference type="ARBA" id="ARBA00022989"/>
    </source>
</evidence>
<dbReference type="HOGENOM" id="CLU_032341_0_1_10"/>
<dbReference type="GO" id="GO:0046872">
    <property type="term" value="F:metal ion binding"/>
    <property type="evidence" value="ECO:0007669"/>
    <property type="project" value="UniProtKB-KW"/>
</dbReference>
<evidence type="ECO:0000256" key="4">
    <source>
        <dbReference type="ARBA" id="ARBA00022679"/>
    </source>
</evidence>
<dbReference type="GO" id="GO:0016020">
    <property type="term" value="C:membrane"/>
    <property type="evidence" value="ECO:0007669"/>
    <property type="project" value="InterPro"/>
</dbReference>
<keyword evidence="9" id="KW-1133">Transmembrane helix</keyword>
<dbReference type="InterPro" id="IPR003406">
    <property type="entry name" value="Glyco_trans_14"/>
</dbReference>
<keyword evidence="10" id="KW-0333">Golgi apparatus</keyword>
<evidence type="ECO:0000313" key="15">
    <source>
        <dbReference type="EMBL" id="ADZ78510.1"/>
    </source>
</evidence>
<evidence type="ECO:0000256" key="13">
    <source>
        <dbReference type="ARBA" id="ARBA00023180"/>
    </source>
</evidence>
<sequence length="329" mass="38693">MEERKKIAYLIAAHSDPNHLERLVSALDYTADFFIHIDKKQQIAPFLERIDKANVFFLRGNDRIKVYWGGFSQVRATLNLLKKCLEINGSNPMEYKKVVFMSGADYPIKSNEYIHRFFEQHKTINFIRGMNITKANTAKYNYCVRNYLFFDFFAYNGSVTRVVRKMLNLVGSSFKKKPNYILRSEGSKMNIYHGSSWWALNVDVIRYIEHYATQHKEISAYFKYSLASDEKFFHTLFFNSDFANSNLYKGEEPYVPFTSAFANIHVIDPSLKKWFDLNDFDKIKHADQLFVRKVSSLYSKDLLDKIDQELLKSHQINYNGTINFNHLSN</sequence>
<dbReference type="InterPro" id="IPR043538">
    <property type="entry name" value="XYLT"/>
</dbReference>
<dbReference type="OrthoDB" id="7943907at2"/>
<dbReference type="eggNOG" id="ENOG502Z86D">
    <property type="taxonomic scope" value="Bacteria"/>
</dbReference>
<keyword evidence="4 15" id="KW-0808">Transferase</keyword>
<evidence type="ECO:0000256" key="1">
    <source>
        <dbReference type="ARBA" id="ARBA00004323"/>
    </source>
</evidence>
<gene>
    <name evidence="15" type="ordered locus">Sph21_1950</name>
</gene>
<evidence type="ECO:0000256" key="8">
    <source>
        <dbReference type="ARBA" id="ARBA00022968"/>
    </source>
</evidence>
<keyword evidence="3" id="KW-0328">Glycosyltransferase</keyword>
<dbReference type="GO" id="GO:0030158">
    <property type="term" value="F:protein xylosyltransferase activity"/>
    <property type="evidence" value="ECO:0007669"/>
    <property type="project" value="InterPro"/>
</dbReference>
<evidence type="ECO:0000256" key="6">
    <source>
        <dbReference type="ARBA" id="ARBA00022723"/>
    </source>
</evidence>
<evidence type="ECO:0000256" key="3">
    <source>
        <dbReference type="ARBA" id="ARBA00022676"/>
    </source>
</evidence>
<organism evidence="15">
    <name type="scientific">Sphingobacterium sp. (strain 21)</name>
    <dbReference type="NCBI Taxonomy" id="743722"/>
    <lineage>
        <taxon>Bacteria</taxon>
        <taxon>Pseudomonadati</taxon>
        <taxon>Bacteroidota</taxon>
        <taxon>Sphingobacteriia</taxon>
        <taxon>Sphingobacteriales</taxon>
        <taxon>Sphingobacteriaceae</taxon>
        <taxon>Sphingobacterium</taxon>
    </lineage>
</organism>
<dbReference type="PANTHER" id="PTHR46025:SF3">
    <property type="entry name" value="XYLOSYLTRANSFERASE OXT"/>
    <property type="match status" value="1"/>
</dbReference>
<evidence type="ECO:0000256" key="5">
    <source>
        <dbReference type="ARBA" id="ARBA00022692"/>
    </source>
</evidence>
<dbReference type="AlphaFoldDB" id="F4CA84"/>
<evidence type="ECO:0000256" key="11">
    <source>
        <dbReference type="ARBA" id="ARBA00023136"/>
    </source>
</evidence>
<evidence type="ECO:0000256" key="2">
    <source>
        <dbReference type="ARBA" id="ARBA00004648"/>
    </source>
</evidence>
<reference evidence="15" key="1">
    <citation type="submission" date="2011-03" db="EMBL/GenBank/DDBJ databases">
        <title>Complete sequence of Sphingobacterium sp. 21.</title>
        <authorList>
            <consortium name="US DOE Joint Genome Institute"/>
            <person name="Lucas S."/>
            <person name="Copeland A."/>
            <person name="Lapidus A."/>
            <person name="Cheng J.-F."/>
            <person name="Goodwin L."/>
            <person name="Pitluck S."/>
            <person name="Davenport K."/>
            <person name="Detter J.C."/>
            <person name="Han C."/>
            <person name="Tapia R."/>
            <person name="Land M."/>
            <person name="Hauser L."/>
            <person name="Kyrpides N."/>
            <person name="Ivanova N."/>
            <person name="Ovchinnikova G."/>
            <person name="Pagani I."/>
            <person name="Siebers A.K."/>
            <person name="Allgaier M."/>
            <person name="Thelen M.P."/>
            <person name="Hugenholtz P."/>
            <person name="Woyke T."/>
        </authorList>
    </citation>
    <scope>NUCLEOTIDE SEQUENCE</scope>
    <source>
        <strain evidence="15">21</strain>
    </source>
</reference>
<evidence type="ECO:0000256" key="12">
    <source>
        <dbReference type="ARBA" id="ARBA00023157"/>
    </source>
</evidence>
<keyword evidence="11" id="KW-0472">Membrane</keyword>
<comment type="subcellular location">
    <subcellularLocation>
        <location evidence="2">Endoplasmic reticulum membrane</location>
        <topology evidence="2">Single-pass type II membrane protein</topology>
    </subcellularLocation>
    <subcellularLocation>
        <location evidence="1">Golgi apparatus membrane</location>
        <topology evidence="1">Single-pass type II membrane protein</topology>
    </subcellularLocation>
</comment>
<dbReference type="EMBL" id="CP002584">
    <property type="protein sequence ID" value="ADZ78510.1"/>
    <property type="molecule type" value="Genomic_DNA"/>
</dbReference>
<keyword evidence="12" id="KW-1015">Disulfide bond</keyword>
<keyword evidence="5" id="KW-0812">Transmembrane</keyword>
<keyword evidence="7" id="KW-0256">Endoplasmic reticulum</keyword>
<evidence type="ECO:0000256" key="10">
    <source>
        <dbReference type="ARBA" id="ARBA00023034"/>
    </source>
</evidence>
<dbReference type="Pfam" id="PF02485">
    <property type="entry name" value="Branch"/>
    <property type="match status" value="1"/>
</dbReference>
<dbReference type="GO" id="GO:0015012">
    <property type="term" value="P:heparan sulfate proteoglycan biosynthetic process"/>
    <property type="evidence" value="ECO:0007669"/>
    <property type="project" value="TreeGrafter"/>
</dbReference>
<protein>
    <recommendedName>
        <fullName evidence="14">Peptide O-xylosyltransferase</fullName>
    </recommendedName>
</protein>
<name>F4CA84_SPHS2</name>
<keyword evidence="13" id="KW-0325">Glycoprotein</keyword>
<dbReference type="STRING" id="743722.Sph21_1950"/>
<dbReference type="GO" id="GO:0050650">
    <property type="term" value="P:chondroitin sulfate proteoglycan biosynthetic process"/>
    <property type="evidence" value="ECO:0007669"/>
    <property type="project" value="TreeGrafter"/>
</dbReference>
<accession>F4CA84</accession>
<dbReference type="PANTHER" id="PTHR46025">
    <property type="entry name" value="XYLOSYLTRANSFERASE OXT"/>
    <property type="match status" value="1"/>
</dbReference>